<protein>
    <submittedName>
        <fullName evidence="1">Uncharacterized protein</fullName>
    </submittedName>
</protein>
<evidence type="ECO:0000313" key="1">
    <source>
        <dbReference type="EMBL" id="OLO51192.1"/>
    </source>
</evidence>
<dbReference type="Proteomes" id="UP000186394">
    <property type="component" value="Unassembled WGS sequence"/>
</dbReference>
<gene>
    <name evidence="1" type="ORF">BKH28_00750</name>
</gene>
<organism evidence="1 2">
    <name type="scientific">Actinomyces oris</name>
    <dbReference type="NCBI Taxonomy" id="544580"/>
    <lineage>
        <taxon>Bacteria</taxon>
        <taxon>Bacillati</taxon>
        <taxon>Actinomycetota</taxon>
        <taxon>Actinomycetes</taxon>
        <taxon>Actinomycetales</taxon>
        <taxon>Actinomycetaceae</taxon>
        <taxon>Actinomyces</taxon>
    </lineage>
</organism>
<proteinExistence type="predicted"/>
<evidence type="ECO:0000313" key="2">
    <source>
        <dbReference type="Proteomes" id="UP000186394"/>
    </source>
</evidence>
<dbReference type="EMBL" id="MSKL01000003">
    <property type="protein sequence ID" value="OLO51192.1"/>
    <property type="molecule type" value="Genomic_DNA"/>
</dbReference>
<comment type="caution">
    <text evidence="1">The sequence shown here is derived from an EMBL/GenBank/DDBJ whole genome shotgun (WGS) entry which is preliminary data.</text>
</comment>
<reference evidence="1 2" key="1">
    <citation type="submission" date="2016-12" db="EMBL/GenBank/DDBJ databases">
        <title>Genomic comparison of strains in the 'Actinomyces naeslundii' group.</title>
        <authorList>
            <person name="Mughal S.R."/>
            <person name="Do T."/>
            <person name="Gilbert S.C."/>
            <person name="Witherden E.A."/>
            <person name="Didelot X."/>
            <person name="Beighton D."/>
        </authorList>
    </citation>
    <scope>NUCLEOTIDE SEQUENCE [LARGE SCALE GENOMIC DNA]</scope>
    <source>
        <strain evidence="1 2">P6N</strain>
    </source>
</reference>
<dbReference type="InterPro" id="IPR046268">
    <property type="entry name" value="DUF6301"/>
</dbReference>
<dbReference type="AlphaFoldDB" id="A0A1Q8VSV8"/>
<accession>A0A1Q8VSV8</accession>
<dbReference type="Pfam" id="PF19818">
    <property type="entry name" value="DUF6301"/>
    <property type="match status" value="1"/>
</dbReference>
<name>A0A1Q8VSV8_9ACTO</name>
<dbReference type="OrthoDB" id="3259324at2"/>
<sequence>MSAMRGQHFRIYPVEEGLAMIRTIAEHRWPMTINEAFALRDQFGWKPSPDDERFFVTAVSGGEEDGNIGLDPDDRSIASEINFNLTTRLYSDAEPQIYHIIRSQYKTYVDALNGLYGQGSTESSTVGVLNTWNLRSCVSIILGGTRRFIDVVIESPAMTDLTEAEQRYFDEGGRL</sequence>
<dbReference type="RefSeq" id="WP_075417039.1">
    <property type="nucleotide sequence ID" value="NZ_MSKL01000003.1"/>
</dbReference>